<evidence type="ECO:0000256" key="3">
    <source>
        <dbReference type="ARBA" id="ARBA00022942"/>
    </source>
</evidence>
<organism evidence="5 6">
    <name type="scientific">Fragariocoptes setiger</name>
    <dbReference type="NCBI Taxonomy" id="1670756"/>
    <lineage>
        <taxon>Eukaryota</taxon>
        <taxon>Metazoa</taxon>
        <taxon>Ecdysozoa</taxon>
        <taxon>Arthropoda</taxon>
        <taxon>Chelicerata</taxon>
        <taxon>Arachnida</taxon>
        <taxon>Acari</taxon>
        <taxon>Acariformes</taxon>
        <taxon>Trombidiformes</taxon>
        <taxon>Prostigmata</taxon>
        <taxon>Eupodina</taxon>
        <taxon>Eriophyoidea</taxon>
        <taxon>Phytoptidae</taxon>
        <taxon>Fragariocoptes</taxon>
    </lineage>
</organism>
<name>A0ABQ7S9P8_9ACAR</name>
<dbReference type="Gene3D" id="3.40.50.410">
    <property type="entry name" value="von Willebrand factor, type A domain"/>
    <property type="match status" value="1"/>
</dbReference>
<evidence type="ECO:0000256" key="1">
    <source>
        <dbReference type="ARBA" id="ARBA00005574"/>
    </source>
</evidence>
<feature type="non-terminal residue" evidence="5">
    <location>
        <position position="1"/>
    </location>
</feature>
<accession>A0ABQ7S9P8</accession>
<dbReference type="PANTHER" id="PTHR10223">
    <property type="entry name" value="26S PROTEASOME NON-ATPASE REGULATORY SUBUNIT 4"/>
    <property type="match status" value="1"/>
</dbReference>
<dbReference type="EMBL" id="JAIFTH010000222">
    <property type="protein sequence ID" value="KAG9510149.1"/>
    <property type="molecule type" value="Genomic_DNA"/>
</dbReference>
<dbReference type="PROSITE" id="PS50330">
    <property type="entry name" value="UIM"/>
    <property type="match status" value="1"/>
</dbReference>
<dbReference type="Gene3D" id="1.10.287.3990">
    <property type="match status" value="1"/>
</dbReference>
<dbReference type="SUPFAM" id="SSF53300">
    <property type="entry name" value="vWA-like"/>
    <property type="match status" value="1"/>
</dbReference>
<gene>
    <name evidence="5" type="primary">PSMD4</name>
    <name evidence="5" type="ORF">GZH46_01316</name>
</gene>
<keyword evidence="3 5" id="KW-0647">Proteasome</keyword>
<proteinExistence type="inferred from homology"/>
<evidence type="ECO:0000259" key="4">
    <source>
        <dbReference type="PROSITE" id="PS50234"/>
    </source>
</evidence>
<sequence length="249" mass="27342">MVLESTIVCIDNSEFMRNGDFEPTRLQAQLDAVDLVFHSKLGANAENNVALLTLSSPIEVPATLNSERGRFMSELHQVKIKGYSDFLTGIKIAHLVLRNRPGKSHKMRIVAFIGSPLDKVDEQDLVELAKRLRKEKVNVDIINFGEEETNTEKLSTFVSTINGRGGTSSHLFSISSGTNLHDALVSSALIQGEDGTGLGGANRFEFGGVDANDDPELALALRISIEEQRMRLEEQARKEEGANPPENPE</sequence>
<dbReference type="Proteomes" id="UP000825002">
    <property type="component" value="Unassembled WGS sequence"/>
</dbReference>
<keyword evidence="6" id="KW-1185">Reference proteome</keyword>
<evidence type="ECO:0000313" key="6">
    <source>
        <dbReference type="Proteomes" id="UP000825002"/>
    </source>
</evidence>
<dbReference type="InterPro" id="IPR003903">
    <property type="entry name" value="UIM_dom"/>
</dbReference>
<dbReference type="InterPro" id="IPR002035">
    <property type="entry name" value="VWF_A"/>
</dbReference>
<feature type="domain" description="VWFA" evidence="4">
    <location>
        <begin position="5"/>
        <end position="189"/>
    </location>
</feature>
<protein>
    <recommendedName>
        <fullName evidence="2">26S proteasome non-ATPase regulatory subunit 4</fullName>
    </recommendedName>
</protein>
<dbReference type="InterPro" id="IPR036465">
    <property type="entry name" value="vWFA_dom_sf"/>
</dbReference>
<dbReference type="PROSITE" id="PS50234">
    <property type="entry name" value="VWFA"/>
    <property type="match status" value="1"/>
</dbReference>
<evidence type="ECO:0000256" key="2">
    <source>
        <dbReference type="ARBA" id="ARBA00014934"/>
    </source>
</evidence>
<dbReference type="Pfam" id="PF13519">
    <property type="entry name" value="VWA_2"/>
    <property type="match status" value="1"/>
</dbReference>
<dbReference type="SMART" id="SM00327">
    <property type="entry name" value="VWA"/>
    <property type="match status" value="1"/>
</dbReference>
<dbReference type="PANTHER" id="PTHR10223:SF0">
    <property type="entry name" value="26S PROTEASOME NON-ATPASE REGULATORY SUBUNIT 4"/>
    <property type="match status" value="1"/>
</dbReference>
<dbReference type="GO" id="GO:0000502">
    <property type="term" value="C:proteasome complex"/>
    <property type="evidence" value="ECO:0007669"/>
    <property type="project" value="UniProtKB-KW"/>
</dbReference>
<dbReference type="InterPro" id="IPR027040">
    <property type="entry name" value="PSMD4"/>
</dbReference>
<evidence type="ECO:0000313" key="5">
    <source>
        <dbReference type="EMBL" id="KAG9510149.1"/>
    </source>
</evidence>
<comment type="similarity">
    <text evidence="1">Belongs to the proteasome subunit S5A family.</text>
</comment>
<reference evidence="5 6" key="1">
    <citation type="submission" date="2020-10" db="EMBL/GenBank/DDBJ databases">
        <authorList>
            <person name="Klimov P.B."/>
            <person name="Dyachkov S.M."/>
            <person name="Chetverikov P.E."/>
        </authorList>
    </citation>
    <scope>NUCLEOTIDE SEQUENCE [LARGE SCALE GENOMIC DNA]</scope>
    <source>
        <strain evidence="5">BMOC 18-1129-001#AD2665</strain>
        <tissue evidence="5">Entire mites</tissue>
    </source>
</reference>
<comment type="caution">
    <text evidence="5">The sequence shown here is derived from an EMBL/GenBank/DDBJ whole genome shotgun (WGS) entry which is preliminary data.</text>
</comment>